<feature type="domain" description="Agenet" evidence="2">
    <location>
        <begin position="86"/>
        <end position="142"/>
    </location>
</feature>
<feature type="compositionally biased region" description="Basic and acidic residues" evidence="1">
    <location>
        <begin position="157"/>
        <end position="177"/>
    </location>
</feature>
<dbReference type="CDD" id="cd20406">
    <property type="entry name" value="Tudor_Agenet_AtDUF_rpt2_4"/>
    <property type="match status" value="2"/>
</dbReference>
<dbReference type="Gene3D" id="2.30.30.140">
    <property type="match status" value="2"/>
</dbReference>
<feature type="domain" description="Agenet" evidence="2">
    <location>
        <begin position="248"/>
        <end position="316"/>
    </location>
</feature>
<dbReference type="OrthoDB" id="841628at2759"/>
<evidence type="ECO:0000259" key="2">
    <source>
        <dbReference type="SMART" id="SM00743"/>
    </source>
</evidence>
<dbReference type="Proteomes" id="UP000657918">
    <property type="component" value="Unassembled WGS sequence"/>
</dbReference>
<dbReference type="PANTHER" id="PTHR31917:SF80">
    <property type="entry name" value="AGENET DOMAIN-CONTAINING PROTEIN-RELATED"/>
    <property type="match status" value="1"/>
</dbReference>
<reference evidence="3 4" key="1">
    <citation type="submission" date="2020-10" db="EMBL/GenBank/DDBJ databases">
        <title>Plant Genome Project.</title>
        <authorList>
            <person name="Zhang R.-G."/>
        </authorList>
    </citation>
    <scope>NUCLEOTIDE SEQUENCE [LARGE SCALE GENOMIC DNA]</scope>
    <source>
        <strain evidence="3">FAFU-HL-1</strain>
        <tissue evidence="3">Leaf</tissue>
    </source>
</reference>
<dbReference type="PANTHER" id="PTHR31917">
    <property type="entry name" value="AGENET DOMAIN-CONTAINING PROTEIN-RELATED"/>
    <property type="match status" value="1"/>
</dbReference>
<evidence type="ECO:0000313" key="3">
    <source>
        <dbReference type="EMBL" id="KAF9681485.1"/>
    </source>
</evidence>
<feature type="domain" description="Agenet" evidence="2">
    <location>
        <begin position="319"/>
        <end position="375"/>
    </location>
</feature>
<dbReference type="CDD" id="cd20405">
    <property type="entry name" value="Tudor_Agenet_AtDUF_rpt1_3"/>
    <property type="match status" value="2"/>
</dbReference>
<dbReference type="Pfam" id="PF05641">
    <property type="entry name" value="Agenet"/>
    <property type="match status" value="2"/>
</dbReference>
<protein>
    <recommendedName>
        <fullName evidence="2">Agenet domain-containing protein</fullName>
    </recommendedName>
</protein>
<name>A0A835MY28_9ROSI</name>
<accession>A0A835MY28</accession>
<sequence length="389" mass="45187">MPPKSTPKSKSNQNPHFKPGSKVEIMSEEDGFRGSFYTGTVVKATRTSKFVVEYEKLFEDEEGTKPLQETVNEFQIRPIAPREKKREFKFSEEVDAFHNDGWWEGVITEVNDDGKFAVFFRSTKEQIEFGEENLRLHREWINGAWKPTLEGEEEEKKEEVKEKGNEGSRNKRKLVEEEEKEVKRRVNKVGYVFDKVVLFMYWRLVFAVINMHRPKGGNEKEESSSGLDNVHSVPDTTPVKPIESPKDAKFSKGMLVEVSSDEDGLKGAWFAATIVEPVGKDKYLIEYQTLRTEDDSDFLREEIYTVHIRPRPPQTIMIDRFKKLEEVDALFNDAWWVGVVSRVNTFPKYLVFFKDSNEELEFQHSDLRPHQDWINGFKAVIAGESSRAL</sequence>
<evidence type="ECO:0000313" key="4">
    <source>
        <dbReference type="Proteomes" id="UP000657918"/>
    </source>
</evidence>
<dbReference type="InterPro" id="IPR008395">
    <property type="entry name" value="Agenet-like_dom"/>
</dbReference>
<feature type="compositionally biased region" description="Polar residues" evidence="1">
    <location>
        <begin position="1"/>
        <end position="15"/>
    </location>
</feature>
<evidence type="ECO:0000256" key="1">
    <source>
        <dbReference type="SAM" id="MobiDB-lite"/>
    </source>
</evidence>
<feature type="region of interest" description="Disordered" evidence="1">
    <location>
        <begin position="151"/>
        <end position="177"/>
    </location>
</feature>
<dbReference type="InterPro" id="IPR014002">
    <property type="entry name" value="Agenet_dom_plant"/>
</dbReference>
<proteinExistence type="predicted"/>
<keyword evidence="4" id="KW-1185">Reference proteome</keyword>
<dbReference type="AlphaFoldDB" id="A0A835MY28"/>
<dbReference type="SMART" id="SM00743">
    <property type="entry name" value="Agenet"/>
    <property type="match status" value="4"/>
</dbReference>
<feature type="domain" description="Agenet" evidence="2">
    <location>
        <begin position="15"/>
        <end position="84"/>
    </location>
</feature>
<gene>
    <name evidence="3" type="ORF">SADUNF_Sadunf05G0006300</name>
</gene>
<organism evidence="3 4">
    <name type="scientific">Salix dunnii</name>
    <dbReference type="NCBI Taxonomy" id="1413687"/>
    <lineage>
        <taxon>Eukaryota</taxon>
        <taxon>Viridiplantae</taxon>
        <taxon>Streptophyta</taxon>
        <taxon>Embryophyta</taxon>
        <taxon>Tracheophyta</taxon>
        <taxon>Spermatophyta</taxon>
        <taxon>Magnoliopsida</taxon>
        <taxon>eudicotyledons</taxon>
        <taxon>Gunneridae</taxon>
        <taxon>Pentapetalae</taxon>
        <taxon>rosids</taxon>
        <taxon>fabids</taxon>
        <taxon>Malpighiales</taxon>
        <taxon>Salicaceae</taxon>
        <taxon>Saliceae</taxon>
        <taxon>Salix</taxon>
    </lineage>
</organism>
<feature type="region of interest" description="Disordered" evidence="1">
    <location>
        <begin position="1"/>
        <end position="24"/>
    </location>
</feature>
<comment type="caution">
    <text evidence="3">The sequence shown here is derived from an EMBL/GenBank/DDBJ whole genome shotgun (WGS) entry which is preliminary data.</text>
</comment>
<feature type="region of interest" description="Disordered" evidence="1">
    <location>
        <begin position="216"/>
        <end position="245"/>
    </location>
</feature>
<dbReference type="EMBL" id="JADGMS010000005">
    <property type="protein sequence ID" value="KAF9681485.1"/>
    <property type="molecule type" value="Genomic_DNA"/>
</dbReference>